<reference evidence="2 3" key="1">
    <citation type="submission" date="2013-07" db="EMBL/GenBank/DDBJ databases">
        <title>Draft genome sequence of Pseudoalteromonas luteoviolacea 2ta16.</title>
        <authorList>
            <person name="Allen E.E."/>
            <person name="Azam F."/>
            <person name="Podell S."/>
        </authorList>
    </citation>
    <scope>NUCLEOTIDE SEQUENCE [LARGE SCALE GENOMIC DNA]</scope>
    <source>
        <strain evidence="2 3">2ta16</strain>
    </source>
</reference>
<name>V4J937_PSEL2</name>
<dbReference type="RefSeq" id="WP_023400840.1">
    <property type="nucleotide sequence ID" value="NZ_AUSV01000092.1"/>
</dbReference>
<protein>
    <submittedName>
        <fullName evidence="2">Uncharacterized protein</fullName>
    </submittedName>
</protein>
<evidence type="ECO:0000313" key="3">
    <source>
        <dbReference type="Proteomes" id="UP000017820"/>
    </source>
</evidence>
<sequence length="230" mass="25878">MMEINRSRNVTSQPAPTRGEQPALKQQLKGSQLQLEVPLNSAKVTMQTHVRVSKEDVKTAEDEAKRITLAYVDAMEKTHKALKTSLSEFEKFKTEQANKNPKLDLSDLDLYQDKEGDLKLNSGKLSASQITDLETALSGNEKLKDAFTQLHSGIVEGLQLKDSYQYADLNASSLNGSIRLNELTEQYSKQFHFEGFGQEYKTLSERLDVDAGLFGHFLFEAMNPKIRTFA</sequence>
<evidence type="ECO:0000256" key="1">
    <source>
        <dbReference type="SAM" id="MobiDB-lite"/>
    </source>
</evidence>
<dbReference type="PATRIC" id="fig|1353533.3.peg.3987"/>
<organism evidence="2 3">
    <name type="scientific">Pseudoalteromonas luteoviolacea (strain 2ta16)</name>
    <dbReference type="NCBI Taxonomy" id="1353533"/>
    <lineage>
        <taxon>Bacteria</taxon>
        <taxon>Pseudomonadati</taxon>
        <taxon>Pseudomonadota</taxon>
        <taxon>Gammaproteobacteria</taxon>
        <taxon>Alteromonadales</taxon>
        <taxon>Pseudoalteromonadaceae</taxon>
        <taxon>Pseudoalteromonas</taxon>
    </lineage>
</organism>
<proteinExistence type="predicted"/>
<comment type="caution">
    <text evidence="2">The sequence shown here is derived from an EMBL/GenBank/DDBJ whole genome shotgun (WGS) entry which is preliminary data.</text>
</comment>
<accession>V4J937</accession>
<dbReference type="Proteomes" id="UP000017820">
    <property type="component" value="Unassembled WGS sequence"/>
</dbReference>
<gene>
    <name evidence="2" type="ORF">PL2TA16_05388</name>
</gene>
<evidence type="ECO:0000313" key="2">
    <source>
        <dbReference type="EMBL" id="ESP91747.1"/>
    </source>
</evidence>
<dbReference type="EMBL" id="AUSV01000092">
    <property type="protein sequence ID" value="ESP91747.1"/>
    <property type="molecule type" value="Genomic_DNA"/>
</dbReference>
<dbReference type="AlphaFoldDB" id="V4J937"/>
<feature type="region of interest" description="Disordered" evidence="1">
    <location>
        <begin position="1"/>
        <end position="31"/>
    </location>
</feature>